<dbReference type="OrthoDB" id="20272at10239"/>
<organism evidence="1 2">
    <name type="scientific">Adoxophyes honmai entomopoxvirus 'L'</name>
    <dbReference type="NCBI Taxonomy" id="1293540"/>
    <lineage>
        <taxon>Viruses</taxon>
        <taxon>Varidnaviria</taxon>
        <taxon>Bamfordvirae</taxon>
        <taxon>Nucleocytoviricota</taxon>
        <taxon>Pokkesviricetes</taxon>
        <taxon>Chitovirales</taxon>
        <taxon>Poxviridae</taxon>
        <taxon>Entomopoxvirinae</taxon>
        <taxon>Betaentomopoxvirus</taxon>
        <taxon>Betaentomopoxvirus ahonmai</taxon>
    </lineage>
</organism>
<evidence type="ECO:0000313" key="2">
    <source>
        <dbReference type="Proteomes" id="UP000792575"/>
    </source>
</evidence>
<proteinExistence type="predicted"/>
<gene>
    <name evidence="1" type="ORF">AHEV_108</name>
</gene>
<reference evidence="1" key="1">
    <citation type="journal article" date="2013" name="J. Virol.">
        <title>New Insights into the Evolution of Entomopoxvirinae from the Complete Genome Sequences of Four Entomopoxviruses Infecting Adoxophyes honmai, Choristoneura biennis, Choristoneura rosaceana, and Mythimna separata.</title>
        <authorList>
            <person name="Theze J."/>
            <person name="Takatsuka J."/>
            <person name="Li Z."/>
            <person name="Gallais J."/>
            <person name="Doucet D."/>
            <person name="Arif B."/>
            <person name="Nakai M."/>
            <person name="Herniou E.A."/>
        </authorList>
    </citation>
    <scope>NUCLEOTIDE SEQUENCE</scope>
    <source>
        <strain evidence="1">Tokyo</strain>
    </source>
</reference>
<name>A0A916KP43_9POXV</name>
<dbReference type="GeneID" id="15614037"/>
<dbReference type="RefSeq" id="YP_008003931.1">
    <property type="nucleotide sequence ID" value="NC_021247.1"/>
</dbReference>
<evidence type="ECO:0000313" key="1">
    <source>
        <dbReference type="EMBL" id="CCU55429.1"/>
    </source>
</evidence>
<protein>
    <submittedName>
        <fullName evidence="1">Uncharacterized protein</fullName>
    </submittedName>
</protein>
<sequence length="148" mass="18269">MKIYKENYIFCIDDINYLSQYNFKNIFQLYYHNNINYCDNIEYINILELFTKDDFISLSYNRITQNILYLLNKICTVNLYKLLCNGYKYFDKDMLYDLFVPFSIIKVYKNKKLIKSNIIEPDLFFFENIIDLTKFNSDFYDYKYVMHK</sequence>
<dbReference type="Proteomes" id="UP000792575">
    <property type="component" value="Genome"/>
</dbReference>
<keyword evidence="2" id="KW-1185">Reference proteome</keyword>
<dbReference type="EMBL" id="HF679131">
    <property type="protein sequence ID" value="CCU55429.1"/>
    <property type="molecule type" value="Genomic_DNA"/>
</dbReference>
<dbReference type="KEGG" id="vg:15614037"/>
<accession>A0A916KP43</accession>